<feature type="region of interest" description="Disordered" evidence="1">
    <location>
        <begin position="368"/>
        <end position="395"/>
    </location>
</feature>
<sequence length="1039" mass="118637">MADYSSEESFMDMLSHNFPKTRHPYDTITMAMILAPSFASVICSEKVHMPTLLSDLVTLVLVAWVVRFFSNWPERWVRHLKQVRTSLLNFVNSVKIEIGQTFFLPEMALNRRIFVSNLVVAQRLIRLEQFAWLGGIGGTVAGAALMWITRNYLISSDIYNSQVFSNPTILLYVVWSFFKLASQYLDSLKASITFAKTTTSESCVTENNLSYYIDMFCSESPVELPTMSPKQQKEELSKVESPFTPKKLNMKAKTAANRTPSKPATKPKRSSRLVMIPETQAMKPKSCFSDAKKVPKSEKPKSVSFTPFPLTGTSFRRKDDSQGTLSPIVEDQEQTQESIVEEPVKRSLKEELMVAKAKTEPLNKTLEQPFEEPASKKNPGRVSVTGITIPESNPSLTRQQFRELHLKDMSTPSPSTPSSPVSPLKVFRSHDSDEALSRMERITDSHKQRVQDDWSEVRSKLTNLKESCYESAWHYAETARQMDMSELFSVWFLANVFVLTPLWLTFRMVFMLFRLPIMATQLYISLTLFIPIVIFKITIVAPARLLVKFMSDSNYKNISFYDYRMSHSLPLLRDRVTLKLLRKFLKLLQVEIEDSARSNPSPVEDSDEEEEEQTPTPSGFASWEDFSRKTNGNISEVFVLTEDKRPQGKVWPRSQFEKVDVLFWCLYSSSDEYRQGVKEAEAKKEAESRRAGLSLPVEIIVHILEILLYQNRLKPRFLRLSKLFYAITLPLVYRRPVLNGNNFFQFVDTISGKNTIGSYIRDLDLSSVNQSGKNAFVAKLLKRSRPFLEAFTAPQTSFGLGPLIALRSCEHLRILDLRLVSETLNLEELFHSIRDLKQLTHLSFPRSSLEIENYSSISWPPKLEFLRVSGGISDDFLIQSDFPSSIKHMEFAHCPKVAHSGFQHLLMKLGGNLKSLRIQFPMPGLQANSLDTVFIYCPNLQTLEVTVDYLSQSFFDDELLPPLTFKRPLRRLFISSSGMLGTNDKVDPVDLALALSEERLPNLRFVRLTAKLGWDPGSEYVSFIASELEERQGGLYIGY</sequence>
<feature type="transmembrane region" description="Helical" evidence="2">
    <location>
        <begin position="51"/>
        <end position="70"/>
    </location>
</feature>
<evidence type="ECO:0000256" key="2">
    <source>
        <dbReference type="SAM" id="Phobius"/>
    </source>
</evidence>
<protein>
    <recommendedName>
        <fullName evidence="5">F-box domain-containing protein</fullName>
    </recommendedName>
</protein>
<name>A0ABX8I5L8_9ASCO</name>
<feature type="compositionally biased region" description="Acidic residues" evidence="1">
    <location>
        <begin position="604"/>
        <end position="613"/>
    </location>
</feature>
<keyword evidence="4" id="KW-1185">Reference proteome</keyword>
<evidence type="ECO:0000256" key="1">
    <source>
        <dbReference type="SAM" id="MobiDB-lite"/>
    </source>
</evidence>
<feature type="compositionally biased region" description="Basic and acidic residues" evidence="1">
    <location>
        <begin position="290"/>
        <end position="301"/>
    </location>
</feature>
<evidence type="ECO:0008006" key="5">
    <source>
        <dbReference type="Google" id="ProtNLM"/>
    </source>
</evidence>
<reference evidence="3 4" key="1">
    <citation type="submission" date="2021-06" db="EMBL/GenBank/DDBJ databases">
        <title>Candida outbreak in Lebanon.</title>
        <authorList>
            <person name="Finianos M."/>
        </authorList>
    </citation>
    <scope>NUCLEOTIDE SEQUENCE [LARGE SCALE GENOMIC DNA]</scope>
    <source>
        <strain evidence="3">CA3LBN</strain>
    </source>
</reference>
<feature type="transmembrane region" description="Helical" evidence="2">
    <location>
        <begin position="522"/>
        <end position="547"/>
    </location>
</feature>
<gene>
    <name evidence="3" type="ORF">CA3LBN_002205</name>
</gene>
<feature type="region of interest" description="Disordered" evidence="1">
    <location>
        <begin position="290"/>
        <end position="340"/>
    </location>
</feature>
<accession>A0ABX8I5L8</accession>
<keyword evidence="2" id="KW-0812">Transmembrane</keyword>
<evidence type="ECO:0000313" key="3">
    <source>
        <dbReference type="EMBL" id="QWU87940.1"/>
    </source>
</evidence>
<keyword evidence="2" id="KW-1133">Transmembrane helix</keyword>
<evidence type="ECO:0000313" key="4">
    <source>
        <dbReference type="Proteomes" id="UP000825434"/>
    </source>
</evidence>
<dbReference type="EMBL" id="CP076662">
    <property type="protein sequence ID" value="QWU87940.1"/>
    <property type="molecule type" value="Genomic_DNA"/>
</dbReference>
<feature type="region of interest" description="Disordered" evidence="1">
    <location>
        <begin position="596"/>
        <end position="626"/>
    </location>
</feature>
<keyword evidence="2" id="KW-0472">Membrane</keyword>
<dbReference type="SUPFAM" id="SSF52047">
    <property type="entry name" value="RNI-like"/>
    <property type="match status" value="1"/>
</dbReference>
<dbReference type="InterPro" id="IPR032675">
    <property type="entry name" value="LRR_dom_sf"/>
</dbReference>
<dbReference type="Proteomes" id="UP000825434">
    <property type="component" value="Chromosome 2"/>
</dbReference>
<feature type="transmembrane region" description="Helical" evidence="2">
    <location>
        <begin position="130"/>
        <end position="149"/>
    </location>
</feature>
<feature type="region of interest" description="Disordered" evidence="1">
    <location>
        <begin position="250"/>
        <end position="270"/>
    </location>
</feature>
<dbReference type="Gene3D" id="3.80.10.10">
    <property type="entry name" value="Ribonuclease Inhibitor"/>
    <property type="match status" value="1"/>
</dbReference>
<organism evidence="3 4">
    <name type="scientific">Candidozyma haemuli</name>
    <dbReference type="NCBI Taxonomy" id="45357"/>
    <lineage>
        <taxon>Eukaryota</taxon>
        <taxon>Fungi</taxon>
        <taxon>Dikarya</taxon>
        <taxon>Ascomycota</taxon>
        <taxon>Saccharomycotina</taxon>
        <taxon>Pichiomycetes</taxon>
        <taxon>Metschnikowiaceae</taxon>
        <taxon>Candidozyma</taxon>
    </lineage>
</organism>
<proteinExistence type="predicted"/>
<feature type="transmembrane region" description="Helical" evidence="2">
    <location>
        <begin position="490"/>
        <end position="510"/>
    </location>
</feature>